<dbReference type="EMBL" id="VWPP01000235">
    <property type="protein sequence ID" value="NXE78548.1"/>
    <property type="molecule type" value="Genomic_DNA"/>
</dbReference>
<evidence type="ECO:0000256" key="1">
    <source>
        <dbReference type="SAM" id="Phobius"/>
    </source>
</evidence>
<dbReference type="Proteomes" id="UP000525205">
    <property type="component" value="Unassembled WGS sequence"/>
</dbReference>
<dbReference type="SUPFAM" id="SSF48726">
    <property type="entry name" value="Immunoglobulin"/>
    <property type="match status" value="1"/>
</dbReference>
<dbReference type="Gene3D" id="2.60.40.10">
    <property type="entry name" value="Immunoglobulins"/>
    <property type="match status" value="1"/>
</dbReference>
<evidence type="ECO:0000313" key="3">
    <source>
        <dbReference type="Proteomes" id="UP000525205"/>
    </source>
</evidence>
<dbReference type="PANTHER" id="PTHR15343">
    <property type="entry name" value="CD7"/>
    <property type="match status" value="1"/>
</dbReference>
<dbReference type="AlphaFoldDB" id="A0A7K8PI54"/>
<comment type="caution">
    <text evidence="2">The sequence shown here is derived from an EMBL/GenBank/DDBJ whole genome shotgun (WGS) entry which is preliminary data.</text>
</comment>
<dbReference type="InterPro" id="IPR039090">
    <property type="entry name" value="CD7"/>
</dbReference>
<keyword evidence="3" id="KW-1185">Reference proteome</keyword>
<dbReference type="GO" id="GO:0016020">
    <property type="term" value="C:membrane"/>
    <property type="evidence" value="ECO:0007669"/>
    <property type="project" value="InterPro"/>
</dbReference>
<dbReference type="InterPro" id="IPR036179">
    <property type="entry name" value="Ig-like_dom_sf"/>
</dbReference>
<accession>A0A7K8PI54</accession>
<dbReference type="GO" id="GO:0002250">
    <property type="term" value="P:adaptive immune response"/>
    <property type="evidence" value="ECO:0007669"/>
    <property type="project" value="InterPro"/>
</dbReference>
<feature type="non-terminal residue" evidence="2">
    <location>
        <position position="145"/>
    </location>
</feature>
<keyword evidence="1" id="KW-1133">Transmembrane helix</keyword>
<dbReference type="PANTHER" id="PTHR15343:SF0">
    <property type="entry name" value="T-CELL ANTIGEN CD7"/>
    <property type="match status" value="1"/>
</dbReference>
<protein>
    <submittedName>
        <fullName evidence="2">CD7 protein</fullName>
    </submittedName>
</protein>
<sequence length="145" mass="16592">YLLKTHKQPERVLYVSNQNVSTIFPAFANRLEYSKQEKKIVITLHNLQKADSDIYVCAGVVKNSSFLSVNRTGTMMLIKEVEQTDCSSSSWVIYSLTIMVALLSTALMCCAVYHVNMKTYFQKRKPNAVYEDMSYGSRRNTLVRS</sequence>
<feature type="transmembrane region" description="Helical" evidence="1">
    <location>
        <begin position="91"/>
        <end position="115"/>
    </location>
</feature>
<keyword evidence="1" id="KW-0472">Membrane</keyword>
<dbReference type="InterPro" id="IPR013783">
    <property type="entry name" value="Ig-like_fold"/>
</dbReference>
<proteinExistence type="predicted"/>
<feature type="non-terminal residue" evidence="2">
    <location>
        <position position="1"/>
    </location>
</feature>
<keyword evidence="1" id="KW-0812">Transmembrane</keyword>
<organism evidence="2 3">
    <name type="scientific">Cochlearius cochlearius</name>
    <name type="common">Boat-billed heron</name>
    <dbReference type="NCBI Taxonomy" id="110676"/>
    <lineage>
        <taxon>Eukaryota</taxon>
        <taxon>Metazoa</taxon>
        <taxon>Chordata</taxon>
        <taxon>Craniata</taxon>
        <taxon>Vertebrata</taxon>
        <taxon>Euteleostomi</taxon>
        <taxon>Archelosauria</taxon>
        <taxon>Archosauria</taxon>
        <taxon>Dinosauria</taxon>
        <taxon>Saurischia</taxon>
        <taxon>Theropoda</taxon>
        <taxon>Coelurosauria</taxon>
        <taxon>Aves</taxon>
        <taxon>Neognathae</taxon>
        <taxon>Neoaves</taxon>
        <taxon>Aequornithes</taxon>
        <taxon>Pelecaniformes</taxon>
        <taxon>Ardeidae</taxon>
        <taxon>Cochlearius</taxon>
    </lineage>
</organism>
<gene>
    <name evidence="2" type="primary">Cd7</name>
    <name evidence="2" type="ORF">COCCOC_R03855</name>
</gene>
<dbReference type="GO" id="GO:0038023">
    <property type="term" value="F:signaling receptor activity"/>
    <property type="evidence" value="ECO:0007669"/>
    <property type="project" value="InterPro"/>
</dbReference>
<reference evidence="2 3" key="1">
    <citation type="submission" date="2019-09" db="EMBL/GenBank/DDBJ databases">
        <title>Bird 10,000 Genomes (B10K) Project - Family phase.</title>
        <authorList>
            <person name="Zhang G."/>
        </authorList>
    </citation>
    <scope>NUCLEOTIDE SEQUENCE [LARGE SCALE GENOMIC DNA]</scope>
    <source>
        <strain evidence="2">B10K-CU-031-03</strain>
        <tissue evidence="2">Muscle</tissue>
    </source>
</reference>
<name>A0A7K8PI54_COCCO</name>
<evidence type="ECO:0000313" key="2">
    <source>
        <dbReference type="EMBL" id="NXE78548.1"/>
    </source>
</evidence>